<dbReference type="AlphaFoldDB" id="A0AAV7V9I9"/>
<name>A0AAV7V9I9_PLEWA</name>
<protein>
    <submittedName>
        <fullName evidence="1">Uncharacterized protein</fullName>
    </submittedName>
</protein>
<sequence>MHDCRVMTMEQVGTIYASSETRLEQADFATASVMRRTFSGLKWRNIILCTTPVECAQCPYRMHVLNALVRYRKEVLNALVRYKLDVLSALLQYRLDVLYALLWYRMDVLNALVRYTMDVVGLRSA</sequence>
<evidence type="ECO:0000313" key="2">
    <source>
        <dbReference type="Proteomes" id="UP001066276"/>
    </source>
</evidence>
<reference evidence="1" key="1">
    <citation type="journal article" date="2022" name="bioRxiv">
        <title>Sequencing and chromosome-scale assembly of the giantPleurodeles waltlgenome.</title>
        <authorList>
            <person name="Brown T."/>
            <person name="Elewa A."/>
            <person name="Iarovenko S."/>
            <person name="Subramanian E."/>
            <person name="Araus A.J."/>
            <person name="Petzold A."/>
            <person name="Susuki M."/>
            <person name="Suzuki K.-i.T."/>
            <person name="Hayashi T."/>
            <person name="Toyoda A."/>
            <person name="Oliveira C."/>
            <person name="Osipova E."/>
            <person name="Leigh N.D."/>
            <person name="Simon A."/>
            <person name="Yun M.H."/>
        </authorList>
    </citation>
    <scope>NUCLEOTIDE SEQUENCE</scope>
    <source>
        <strain evidence="1">20211129_DDA</strain>
        <tissue evidence="1">Liver</tissue>
    </source>
</reference>
<dbReference type="EMBL" id="JANPWB010000003">
    <property type="protein sequence ID" value="KAJ1197556.1"/>
    <property type="molecule type" value="Genomic_DNA"/>
</dbReference>
<gene>
    <name evidence="1" type="ORF">NDU88_001413</name>
</gene>
<dbReference type="Proteomes" id="UP001066276">
    <property type="component" value="Chromosome 2_1"/>
</dbReference>
<accession>A0AAV7V9I9</accession>
<evidence type="ECO:0000313" key="1">
    <source>
        <dbReference type="EMBL" id="KAJ1197556.1"/>
    </source>
</evidence>
<proteinExistence type="predicted"/>
<comment type="caution">
    <text evidence="1">The sequence shown here is derived from an EMBL/GenBank/DDBJ whole genome shotgun (WGS) entry which is preliminary data.</text>
</comment>
<organism evidence="1 2">
    <name type="scientific">Pleurodeles waltl</name>
    <name type="common">Iberian ribbed newt</name>
    <dbReference type="NCBI Taxonomy" id="8319"/>
    <lineage>
        <taxon>Eukaryota</taxon>
        <taxon>Metazoa</taxon>
        <taxon>Chordata</taxon>
        <taxon>Craniata</taxon>
        <taxon>Vertebrata</taxon>
        <taxon>Euteleostomi</taxon>
        <taxon>Amphibia</taxon>
        <taxon>Batrachia</taxon>
        <taxon>Caudata</taxon>
        <taxon>Salamandroidea</taxon>
        <taxon>Salamandridae</taxon>
        <taxon>Pleurodelinae</taxon>
        <taxon>Pleurodeles</taxon>
    </lineage>
</organism>
<keyword evidence="2" id="KW-1185">Reference proteome</keyword>